<reference evidence="1" key="1">
    <citation type="submission" date="2023-05" db="EMBL/GenBank/DDBJ databases">
        <authorList>
            <consortium name="ELIXIR-Norway"/>
        </authorList>
    </citation>
    <scope>NUCLEOTIDE SEQUENCE</scope>
</reference>
<organism evidence="1 2">
    <name type="scientific">Rangifer tarandus platyrhynchus</name>
    <name type="common">Svalbard reindeer</name>
    <dbReference type="NCBI Taxonomy" id="3082113"/>
    <lineage>
        <taxon>Eukaryota</taxon>
        <taxon>Metazoa</taxon>
        <taxon>Chordata</taxon>
        <taxon>Craniata</taxon>
        <taxon>Vertebrata</taxon>
        <taxon>Euteleostomi</taxon>
        <taxon>Mammalia</taxon>
        <taxon>Eutheria</taxon>
        <taxon>Laurasiatheria</taxon>
        <taxon>Artiodactyla</taxon>
        <taxon>Ruminantia</taxon>
        <taxon>Pecora</taxon>
        <taxon>Cervidae</taxon>
        <taxon>Odocoileinae</taxon>
        <taxon>Rangifer</taxon>
    </lineage>
</organism>
<protein>
    <submittedName>
        <fullName evidence="1">Uncharacterized protein</fullName>
    </submittedName>
</protein>
<accession>A0ACB0FMN1</accession>
<dbReference type="Proteomes" id="UP001162501">
    <property type="component" value="Chromosome 8"/>
</dbReference>
<dbReference type="EMBL" id="OX596092">
    <property type="protein sequence ID" value="CAI9713459.1"/>
    <property type="molecule type" value="Genomic_DNA"/>
</dbReference>
<evidence type="ECO:0000313" key="1">
    <source>
        <dbReference type="EMBL" id="CAI9713459.1"/>
    </source>
</evidence>
<sequence>MTFSIFMSCFCRARMEVKMVIVISQEKECRQERKGKRGGAESRRRGRALREWAGPRRGLRPAALSVMAGLLRALRGLPLREAPGWAARGRAGCGGLRAGAGSPQAGSLTKRQPALSKSEWQKKLTPEQFHVTREKGTEPPFSGIYLNNKEPGMYHCVCCDSPLFSSEKKFCSGTGWPSFSEAHGTSGSDESNTGILRRADTSLGLARTEVVCKQCEAHLGHVFPDGPGPAGQRFCINSVALRFKPRKH</sequence>
<proteinExistence type="predicted"/>
<evidence type="ECO:0000313" key="2">
    <source>
        <dbReference type="Proteomes" id="UP001162501"/>
    </source>
</evidence>
<gene>
    <name evidence="1" type="ORF">MRATA1EN3_LOCUS24672</name>
</gene>
<name>A0ACB0FMN1_RANTA</name>